<proteinExistence type="predicted"/>
<reference evidence="1" key="1">
    <citation type="submission" date="2021-03" db="EMBL/GenBank/DDBJ databases">
        <authorList>
            <consortium name="DOE Joint Genome Institute"/>
            <person name="Ahrendt S."/>
            <person name="Looney B.P."/>
            <person name="Miyauchi S."/>
            <person name="Morin E."/>
            <person name="Drula E."/>
            <person name="Courty P.E."/>
            <person name="Chicoki N."/>
            <person name="Fauchery L."/>
            <person name="Kohler A."/>
            <person name="Kuo A."/>
            <person name="Labutti K."/>
            <person name="Pangilinan J."/>
            <person name="Lipzen A."/>
            <person name="Riley R."/>
            <person name="Andreopoulos W."/>
            <person name="He G."/>
            <person name="Johnson J."/>
            <person name="Barry K.W."/>
            <person name="Grigoriev I.V."/>
            <person name="Nagy L."/>
            <person name="Hibbett D."/>
            <person name="Henrissat B."/>
            <person name="Matheny P.B."/>
            <person name="Labbe J."/>
            <person name="Martin F."/>
        </authorList>
    </citation>
    <scope>NUCLEOTIDE SEQUENCE</scope>
    <source>
        <strain evidence="1">HHB10654</strain>
    </source>
</reference>
<reference evidence="1" key="2">
    <citation type="journal article" date="2022" name="New Phytol.">
        <title>Evolutionary transition to the ectomycorrhizal habit in the genomes of a hyperdiverse lineage of mushroom-forming fungi.</title>
        <authorList>
            <person name="Looney B."/>
            <person name="Miyauchi S."/>
            <person name="Morin E."/>
            <person name="Drula E."/>
            <person name="Courty P.E."/>
            <person name="Kohler A."/>
            <person name="Kuo A."/>
            <person name="LaButti K."/>
            <person name="Pangilinan J."/>
            <person name="Lipzen A."/>
            <person name="Riley R."/>
            <person name="Andreopoulos W."/>
            <person name="He G."/>
            <person name="Johnson J."/>
            <person name="Nolan M."/>
            <person name="Tritt A."/>
            <person name="Barry K.W."/>
            <person name="Grigoriev I.V."/>
            <person name="Nagy L.G."/>
            <person name="Hibbett D."/>
            <person name="Henrissat B."/>
            <person name="Matheny P.B."/>
            <person name="Labbe J."/>
            <person name="Martin F.M."/>
        </authorList>
    </citation>
    <scope>NUCLEOTIDE SEQUENCE</scope>
    <source>
        <strain evidence="1">HHB10654</strain>
    </source>
</reference>
<name>A0ACB8SKV1_9AGAM</name>
<dbReference type="Proteomes" id="UP000814140">
    <property type="component" value="Unassembled WGS sequence"/>
</dbReference>
<keyword evidence="2" id="KW-1185">Reference proteome</keyword>
<gene>
    <name evidence="1" type="ORF">BV25DRAFT_1572031</name>
</gene>
<protein>
    <submittedName>
        <fullName evidence="1">Uncharacterized protein</fullName>
    </submittedName>
</protein>
<comment type="caution">
    <text evidence="1">The sequence shown here is derived from an EMBL/GenBank/DDBJ whole genome shotgun (WGS) entry which is preliminary data.</text>
</comment>
<organism evidence="1 2">
    <name type="scientific">Artomyces pyxidatus</name>
    <dbReference type="NCBI Taxonomy" id="48021"/>
    <lineage>
        <taxon>Eukaryota</taxon>
        <taxon>Fungi</taxon>
        <taxon>Dikarya</taxon>
        <taxon>Basidiomycota</taxon>
        <taxon>Agaricomycotina</taxon>
        <taxon>Agaricomycetes</taxon>
        <taxon>Russulales</taxon>
        <taxon>Auriscalpiaceae</taxon>
        <taxon>Artomyces</taxon>
    </lineage>
</organism>
<sequence length="60" mass="7116">MMCHSILRPTSIFEYLHANVKISRIVIAHHGMIQKDRELRINGWAVFRITNMWRFTGVYG</sequence>
<dbReference type="EMBL" id="MU277263">
    <property type="protein sequence ID" value="KAI0056516.1"/>
    <property type="molecule type" value="Genomic_DNA"/>
</dbReference>
<evidence type="ECO:0000313" key="2">
    <source>
        <dbReference type="Proteomes" id="UP000814140"/>
    </source>
</evidence>
<accession>A0ACB8SKV1</accession>
<evidence type="ECO:0000313" key="1">
    <source>
        <dbReference type="EMBL" id="KAI0056516.1"/>
    </source>
</evidence>